<evidence type="ECO:0000313" key="10">
    <source>
        <dbReference type="Proteomes" id="UP000002640"/>
    </source>
</evidence>
<keyword evidence="5" id="KW-1133">Transmembrane helix</keyword>
<protein>
    <submittedName>
        <fullName evidence="9">Uncharacterized protein</fullName>
    </submittedName>
</protein>
<evidence type="ECO:0000256" key="3">
    <source>
        <dbReference type="ARBA" id="ARBA00022692"/>
    </source>
</evidence>
<dbReference type="Proteomes" id="UP000002640">
    <property type="component" value="Unassembled WGS sequence"/>
</dbReference>
<dbReference type="InParanoid" id="G4ZDS5"/>
<evidence type="ECO:0000313" key="9">
    <source>
        <dbReference type="EMBL" id="EGZ19004.1"/>
    </source>
</evidence>
<evidence type="ECO:0000256" key="4">
    <source>
        <dbReference type="ARBA" id="ARBA00022968"/>
    </source>
</evidence>
<evidence type="ECO:0000256" key="2">
    <source>
        <dbReference type="ARBA" id="ARBA00004606"/>
    </source>
</evidence>
<proteinExistence type="predicted"/>
<evidence type="ECO:0000256" key="1">
    <source>
        <dbReference type="ARBA" id="ARBA00004394"/>
    </source>
</evidence>
<accession>G4ZDS5</accession>
<comment type="subcellular location">
    <subcellularLocation>
        <location evidence="8">Endomembrane system</location>
        <topology evidence="8">Single-pass membrane protein</topology>
    </subcellularLocation>
    <subcellularLocation>
        <location evidence="1">Golgi apparatus membrane</location>
    </subcellularLocation>
    <subcellularLocation>
        <location evidence="2">Membrane</location>
        <topology evidence="2">Single-pass type II membrane protein</topology>
    </subcellularLocation>
</comment>
<sequence>MIQTPPAAAGLVKTKHFCGMTMVQHDPQGDVIFLHHNGKKLMGEEETSKTRVWTHLQSFVFPENLASANANAAERWWRHFPEFPYVLRRQQESKHYKTTPWEELPFGDLEDRLHGFAQEAAAL</sequence>
<name>G4ZDS5_PHYSP</name>
<keyword evidence="3" id="KW-0812">Transmembrane</keyword>
<keyword evidence="6" id="KW-0333">Golgi apparatus</keyword>
<dbReference type="GeneID" id="20642011"/>
<keyword evidence="10" id="KW-1185">Reference proteome</keyword>
<evidence type="ECO:0000256" key="5">
    <source>
        <dbReference type="ARBA" id="ARBA00022989"/>
    </source>
</evidence>
<evidence type="ECO:0000256" key="6">
    <source>
        <dbReference type="ARBA" id="ARBA00023034"/>
    </source>
</evidence>
<dbReference type="AlphaFoldDB" id="G4ZDS5"/>
<dbReference type="RefSeq" id="XP_009528062.1">
    <property type="nucleotide sequence ID" value="XM_009529767.1"/>
</dbReference>
<organism evidence="9 10">
    <name type="scientific">Phytophthora sojae (strain P6497)</name>
    <name type="common">Soybean stem and root rot agent</name>
    <name type="synonym">Phytophthora megasperma f. sp. glycines</name>
    <dbReference type="NCBI Taxonomy" id="1094619"/>
    <lineage>
        <taxon>Eukaryota</taxon>
        <taxon>Sar</taxon>
        <taxon>Stramenopiles</taxon>
        <taxon>Oomycota</taxon>
        <taxon>Peronosporomycetes</taxon>
        <taxon>Peronosporales</taxon>
        <taxon>Peronosporaceae</taxon>
        <taxon>Phytophthora</taxon>
    </lineage>
</organism>
<dbReference type="PANTHER" id="PTHR31646">
    <property type="entry name" value="ALPHA-1,2-MANNOSYLTRANSFERASE MNN2"/>
    <property type="match status" value="1"/>
</dbReference>
<reference evidence="9 10" key="1">
    <citation type="journal article" date="2006" name="Science">
        <title>Phytophthora genome sequences uncover evolutionary origins and mechanisms of pathogenesis.</title>
        <authorList>
            <person name="Tyler B.M."/>
            <person name="Tripathy S."/>
            <person name="Zhang X."/>
            <person name="Dehal P."/>
            <person name="Jiang R.H."/>
            <person name="Aerts A."/>
            <person name="Arredondo F.D."/>
            <person name="Baxter L."/>
            <person name="Bensasson D."/>
            <person name="Beynon J.L."/>
            <person name="Chapman J."/>
            <person name="Damasceno C.M."/>
            <person name="Dorrance A.E."/>
            <person name="Dou D."/>
            <person name="Dickerman A.W."/>
            <person name="Dubchak I.L."/>
            <person name="Garbelotto M."/>
            <person name="Gijzen M."/>
            <person name="Gordon S.G."/>
            <person name="Govers F."/>
            <person name="Grunwald N.J."/>
            <person name="Huang W."/>
            <person name="Ivors K.L."/>
            <person name="Jones R.W."/>
            <person name="Kamoun S."/>
            <person name="Krampis K."/>
            <person name="Lamour K.H."/>
            <person name="Lee M.K."/>
            <person name="McDonald W.H."/>
            <person name="Medina M."/>
            <person name="Meijer H.J."/>
            <person name="Nordberg E.K."/>
            <person name="Maclean D.J."/>
            <person name="Ospina-Giraldo M.D."/>
            <person name="Morris P.F."/>
            <person name="Phuntumart V."/>
            <person name="Putnam N.H."/>
            <person name="Rash S."/>
            <person name="Rose J.K."/>
            <person name="Sakihama Y."/>
            <person name="Salamov A.A."/>
            <person name="Savidor A."/>
            <person name="Scheuring C.F."/>
            <person name="Smith B.M."/>
            <person name="Sobral B.W."/>
            <person name="Terry A."/>
            <person name="Torto-Alalibo T.A."/>
            <person name="Win J."/>
            <person name="Xu Z."/>
            <person name="Zhang H."/>
            <person name="Grigoriev I.V."/>
            <person name="Rokhsar D.S."/>
            <person name="Boore J.L."/>
        </authorList>
    </citation>
    <scope>NUCLEOTIDE SEQUENCE [LARGE SCALE GENOMIC DNA]</scope>
    <source>
        <strain evidence="9 10">P6497</strain>
    </source>
</reference>
<dbReference type="STRING" id="1094619.G4ZDS5"/>
<dbReference type="GO" id="GO:0000139">
    <property type="term" value="C:Golgi membrane"/>
    <property type="evidence" value="ECO:0007669"/>
    <property type="project" value="UniProtKB-SubCell"/>
</dbReference>
<keyword evidence="7" id="KW-0472">Membrane</keyword>
<dbReference type="EMBL" id="JH159154">
    <property type="protein sequence ID" value="EGZ19004.1"/>
    <property type="molecule type" value="Genomic_DNA"/>
</dbReference>
<keyword evidence="4" id="KW-0735">Signal-anchor</keyword>
<dbReference type="GO" id="GO:0046354">
    <property type="term" value="P:mannan biosynthetic process"/>
    <property type="evidence" value="ECO:0007669"/>
    <property type="project" value="TreeGrafter"/>
</dbReference>
<dbReference type="KEGG" id="psoj:PHYSODRAFT_301435"/>
<dbReference type="OMA" id="QQESKHY"/>
<evidence type="ECO:0000256" key="8">
    <source>
        <dbReference type="ARBA" id="ARBA00037847"/>
    </source>
</evidence>
<dbReference type="PANTHER" id="PTHR31646:SF1">
    <property type="entry name" value="ALPHA-1,2-MANNOSYLTRANSFERASE MNN2"/>
    <property type="match status" value="1"/>
</dbReference>
<evidence type="ECO:0000256" key="7">
    <source>
        <dbReference type="ARBA" id="ARBA00023136"/>
    </source>
</evidence>
<gene>
    <name evidence="9" type="ORF">PHYSODRAFT_301435</name>
</gene>
<dbReference type="GO" id="GO:0000026">
    <property type="term" value="F:alpha-1,2-mannosyltransferase activity"/>
    <property type="evidence" value="ECO:0007669"/>
    <property type="project" value="TreeGrafter"/>
</dbReference>